<proteinExistence type="predicted"/>
<organism evidence="1 2">
    <name type="scientific">Advenella kashmirensis</name>
    <dbReference type="NCBI Taxonomy" id="310575"/>
    <lineage>
        <taxon>Bacteria</taxon>
        <taxon>Pseudomonadati</taxon>
        <taxon>Pseudomonadota</taxon>
        <taxon>Betaproteobacteria</taxon>
        <taxon>Burkholderiales</taxon>
        <taxon>Alcaligenaceae</taxon>
    </lineage>
</organism>
<gene>
    <name evidence="1" type="ORF">DD666_13890</name>
</gene>
<reference evidence="1 2" key="1">
    <citation type="journal article" date="2018" name="Nat. Biotechnol.">
        <title>A standardized bacterial taxonomy based on genome phylogeny substantially revises the tree of life.</title>
        <authorList>
            <person name="Parks D.H."/>
            <person name="Chuvochina M."/>
            <person name="Waite D.W."/>
            <person name="Rinke C."/>
            <person name="Skarshewski A."/>
            <person name="Chaumeil P.A."/>
            <person name="Hugenholtz P."/>
        </authorList>
    </citation>
    <scope>NUCLEOTIDE SEQUENCE [LARGE SCALE GENOMIC DNA]</scope>
    <source>
        <strain evidence="1">UBA10707</strain>
    </source>
</reference>
<evidence type="ECO:0000313" key="2">
    <source>
        <dbReference type="Proteomes" id="UP000264036"/>
    </source>
</evidence>
<protein>
    <submittedName>
        <fullName evidence="1">Uncharacterized protein</fullName>
    </submittedName>
</protein>
<dbReference type="EMBL" id="DOEK01000029">
    <property type="protein sequence ID" value="HBP30494.1"/>
    <property type="molecule type" value="Genomic_DNA"/>
</dbReference>
<comment type="caution">
    <text evidence="1">The sequence shown here is derived from an EMBL/GenBank/DDBJ whole genome shotgun (WGS) entry which is preliminary data.</text>
</comment>
<accession>A0A356LHV4</accession>
<sequence>MDNGKARTAIDGQASQNPISILLEGSPAAHNIEILTFNFFIFKRSETESTNKYVK</sequence>
<dbReference type="Proteomes" id="UP000264036">
    <property type="component" value="Unassembled WGS sequence"/>
</dbReference>
<dbReference type="AlphaFoldDB" id="A0A356LHV4"/>
<evidence type="ECO:0000313" key="1">
    <source>
        <dbReference type="EMBL" id="HBP30494.1"/>
    </source>
</evidence>
<name>A0A356LHV4_9BURK</name>